<dbReference type="PANTHER" id="PTHR30349">
    <property type="entry name" value="PHAGE INTEGRASE-RELATED"/>
    <property type="match status" value="1"/>
</dbReference>
<dbReference type="InterPro" id="IPR025269">
    <property type="entry name" value="SAM-like_dom"/>
</dbReference>
<reference evidence="8 9" key="1">
    <citation type="journal article" date="2013" name="Genome Announc.">
        <title>Draft Genome Sequence of Cesiribacter andamanensis Strain AMV16T, Isolated from a Soil Sample from a Mud Volcano in the Andaman Islands, India.</title>
        <authorList>
            <person name="Shivaji S."/>
            <person name="Ara S."/>
            <person name="Begum Z."/>
            <person name="Srinivas T.N."/>
            <person name="Singh A."/>
            <person name="Kumar Pinnaka A."/>
        </authorList>
    </citation>
    <scope>NUCLEOTIDE SEQUENCE [LARGE SCALE GENOMIC DNA]</scope>
    <source>
        <strain evidence="8 9">AMV16</strain>
    </source>
</reference>
<organism evidence="8 9">
    <name type="scientific">Cesiribacter andamanensis AMV16</name>
    <dbReference type="NCBI Taxonomy" id="1279009"/>
    <lineage>
        <taxon>Bacteria</taxon>
        <taxon>Pseudomonadati</taxon>
        <taxon>Bacteroidota</taxon>
        <taxon>Cytophagia</taxon>
        <taxon>Cytophagales</taxon>
        <taxon>Cesiribacteraceae</taxon>
        <taxon>Cesiribacter</taxon>
    </lineage>
</organism>
<evidence type="ECO:0000259" key="6">
    <source>
        <dbReference type="PROSITE" id="PS51898"/>
    </source>
</evidence>
<comment type="caution">
    <text evidence="8">The sequence shown here is derived from an EMBL/GenBank/DDBJ whole genome shotgun (WGS) entry which is preliminary data.</text>
</comment>
<dbReference type="GO" id="GO:0006310">
    <property type="term" value="P:DNA recombination"/>
    <property type="evidence" value="ECO:0007669"/>
    <property type="project" value="UniProtKB-KW"/>
</dbReference>
<dbReference type="eggNOG" id="COG4974">
    <property type="taxonomic scope" value="Bacteria"/>
</dbReference>
<keyword evidence="4" id="KW-0233">DNA recombination</keyword>
<dbReference type="PROSITE" id="PS51898">
    <property type="entry name" value="TYR_RECOMBINASE"/>
    <property type="match status" value="1"/>
</dbReference>
<dbReference type="Proteomes" id="UP000011910">
    <property type="component" value="Unassembled WGS sequence"/>
</dbReference>
<sequence>MANVTTDIVLDTRHLHKDGTFAVKLRVTSQRKQKYYPVMVDHGQVSLTQEDWHRVYGQRPRQDYKNLKLAFEAFESRALKIISELPVFTFEGFEKRLSAKGNPDDLFSAFREYEESLRSAGRASTADSYGTAQRSLERYWGKNKLPFDQVSVEFLKKYEEWMLKEGNSTTTVGIYLRYVRTLFNLAIEEGAVKQSQYPFGKRRYEIPAARNVKKALLPADIRKLFLYQPATDSEAKARDLWLFSYLCNGINIRDIANLQYKDLDDGKITFVRAKTRHTTRKNLRPIQVVLLPEALQIIERWGNKPALSDSFVFPILEEGLSAEKELARVKQATKTINTYVKRIAGSLGIGKHVTTYTARHSYSTILKRSGAPIEVISESLGHNNLKTTESYLDSFSDETKRKYASHLTSFLD</sequence>
<dbReference type="Pfam" id="PF13102">
    <property type="entry name" value="Phage_int_SAM_5"/>
    <property type="match status" value="1"/>
</dbReference>
<dbReference type="InterPro" id="IPR050090">
    <property type="entry name" value="Tyrosine_recombinase_XerCD"/>
</dbReference>
<dbReference type="Gene3D" id="1.10.443.10">
    <property type="entry name" value="Intergrase catalytic core"/>
    <property type="match status" value="1"/>
</dbReference>
<evidence type="ECO:0000313" key="8">
    <source>
        <dbReference type="EMBL" id="EMR04687.1"/>
    </source>
</evidence>
<keyword evidence="9" id="KW-1185">Reference proteome</keyword>
<feature type="domain" description="Tyr recombinase" evidence="6">
    <location>
        <begin position="211"/>
        <end position="404"/>
    </location>
</feature>
<dbReference type="GO" id="GO:0015074">
    <property type="term" value="P:DNA integration"/>
    <property type="evidence" value="ECO:0007669"/>
    <property type="project" value="UniProtKB-KW"/>
</dbReference>
<proteinExistence type="inferred from homology"/>
<name>M7NBR1_9BACT</name>
<accession>M7NBR1</accession>
<dbReference type="GO" id="GO:0003677">
    <property type="term" value="F:DNA binding"/>
    <property type="evidence" value="ECO:0007669"/>
    <property type="project" value="UniProtKB-UniRule"/>
</dbReference>
<dbReference type="InterPro" id="IPR013762">
    <property type="entry name" value="Integrase-like_cat_sf"/>
</dbReference>
<protein>
    <submittedName>
        <fullName evidence="8">Site-specific tyrosine recombinase XerD</fullName>
    </submittedName>
</protein>
<dbReference type="InterPro" id="IPR044068">
    <property type="entry name" value="CB"/>
</dbReference>
<dbReference type="InterPro" id="IPR011010">
    <property type="entry name" value="DNA_brk_join_enz"/>
</dbReference>
<dbReference type="SUPFAM" id="SSF56349">
    <property type="entry name" value="DNA breaking-rejoining enzymes"/>
    <property type="match status" value="1"/>
</dbReference>
<dbReference type="RefSeq" id="WP_009193552.1">
    <property type="nucleotide sequence ID" value="NZ_AODQ01000002.1"/>
</dbReference>
<dbReference type="PANTHER" id="PTHR30349:SF64">
    <property type="entry name" value="PROPHAGE INTEGRASE INTD-RELATED"/>
    <property type="match status" value="1"/>
</dbReference>
<dbReference type="PROSITE" id="PS51900">
    <property type="entry name" value="CB"/>
    <property type="match status" value="1"/>
</dbReference>
<dbReference type="InterPro" id="IPR002104">
    <property type="entry name" value="Integrase_catalytic"/>
</dbReference>
<keyword evidence="2" id="KW-0229">DNA integration</keyword>
<gene>
    <name evidence="8" type="ORF">ADICEAN_00139</name>
</gene>
<feature type="domain" description="Core-binding (CB)" evidence="7">
    <location>
        <begin position="104"/>
        <end position="187"/>
    </location>
</feature>
<evidence type="ECO:0000256" key="1">
    <source>
        <dbReference type="ARBA" id="ARBA00008857"/>
    </source>
</evidence>
<evidence type="ECO:0000256" key="4">
    <source>
        <dbReference type="ARBA" id="ARBA00023172"/>
    </source>
</evidence>
<dbReference type="OrthoDB" id="1094492at2"/>
<keyword evidence="3 5" id="KW-0238">DNA-binding</keyword>
<evidence type="ECO:0000313" key="9">
    <source>
        <dbReference type="Proteomes" id="UP000011910"/>
    </source>
</evidence>
<evidence type="ECO:0000256" key="5">
    <source>
        <dbReference type="PROSITE-ProRule" id="PRU01248"/>
    </source>
</evidence>
<dbReference type="Pfam" id="PF00589">
    <property type="entry name" value="Phage_integrase"/>
    <property type="match status" value="1"/>
</dbReference>
<evidence type="ECO:0000259" key="7">
    <source>
        <dbReference type="PROSITE" id="PS51900"/>
    </source>
</evidence>
<dbReference type="AlphaFoldDB" id="M7NBR1"/>
<dbReference type="Gene3D" id="1.10.150.130">
    <property type="match status" value="1"/>
</dbReference>
<evidence type="ECO:0000256" key="3">
    <source>
        <dbReference type="ARBA" id="ARBA00023125"/>
    </source>
</evidence>
<comment type="similarity">
    <text evidence="1">Belongs to the 'phage' integrase family.</text>
</comment>
<dbReference type="CDD" id="cd01185">
    <property type="entry name" value="INTN1_C_like"/>
    <property type="match status" value="1"/>
</dbReference>
<dbReference type="STRING" id="1279009.ADICEAN_00139"/>
<evidence type="ECO:0000256" key="2">
    <source>
        <dbReference type="ARBA" id="ARBA00022908"/>
    </source>
</evidence>
<dbReference type="InterPro" id="IPR010998">
    <property type="entry name" value="Integrase_recombinase_N"/>
</dbReference>
<dbReference type="EMBL" id="AODQ01000002">
    <property type="protein sequence ID" value="EMR04687.1"/>
    <property type="molecule type" value="Genomic_DNA"/>
</dbReference>